<keyword evidence="3" id="KW-1185">Reference proteome</keyword>
<feature type="compositionally biased region" description="Basic residues" evidence="1">
    <location>
        <begin position="1"/>
        <end position="13"/>
    </location>
</feature>
<evidence type="ECO:0000256" key="1">
    <source>
        <dbReference type="SAM" id="MobiDB-lite"/>
    </source>
</evidence>
<reference evidence="2" key="2">
    <citation type="journal article" date="2013" name="Mar. Genomics">
        <title>Expression of sulfatases in Rhodopirellula baltica and the diversity of sulfatases in the genus Rhodopirellula.</title>
        <authorList>
            <person name="Wegner C.E."/>
            <person name="Richter-Heitmann T."/>
            <person name="Klindworth A."/>
            <person name="Klockow C."/>
            <person name="Richter M."/>
            <person name="Achstetter T."/>
            <person name="Glockner F.O."/>
            <person name="Harder J."/>
        </authorList>
    </citation>
    <scope>NUCLEOTIDE SEQUENCE [LARGE SCALE GENOMIC DNA]</scope>
    <source>
        <strain evidence="2">6C</strain>
    </source>
</reference>
<dbReference type="EMBL" id="ANMO01000216">
    <property type="protein sequence ID" value="EMB14584.1"/>
    <property type="molecule type" value="Genomic_DNA"/>
</dbReference>
<feature type="region of interest" description="Disordered" evidence="1">
    <location>
        <begin position="1"/>
        <end position="60"/>
    </location>
</feature>
<comment type="caution">
    <text evidence="2">The sequence shown here is derived from an EMBL/GenBank/DDBJ whole genome shotgun (WGS) entry which is preliminary data.</text>
</comment>
<reference evidence="2" key="1">
    <citation type="submission" date="2012-11" db="EMBL/GenBank/DDBJ databases">
        <title>Permanent draft genomes of Rhodopirellula europaea strain SH398 and 6C.</title>
        <authorList>
            <person name="Richter M."/>
            <person name="Richter-Heitmann T."/>
            <person name="Frank C."/>
            <person name="Harder J."/>
            <person name="Glockner F.O."/>
        </authorList>
    </citation>
    <scope>NUCLEOTIDE SEQUENCE</scope>
    <source>
        <strain evidence="2">6C</strain>
    </source>
</reference>
<protein>
    <submittedName>
        <fullName evidence="2">Uncharacterized protein</fullName>
    </submittedName>
</protein>
<dbReference type="AlphaFoldDB" id="M2AX98"/>
<evidence type="ECO:0000313" key="2">
    <source>
        <dbReference type="EMBL" id="EMB14584.1"/>
    </source>
</evidence>
<name>M2AX98_9BACT</name>
<evidence type="ECO:0000313" key="3">
    <source>
        <dbReference type="Proteomes" id="UP000011529"/>
    </source>
</evidence>
<proteinExistence type="predicted"/>
<gene>
    <name evidence="2" type="ORF">RE6C_05006</name>
</gene>
<organism evidence="2 3">
    <name type="scientific">Rhodopirellula europaea 6C</name>
    <dbReference type="NCBI Taxonomy" id="1263867"/>
    <lineage>
        <taxon>Bacteria</taxon>
        <taxon>Pseudomonadati</taxon>
        <taxon>Planctomycetota</taxon>
        <taxon>Planctomycetia</taxon>
        <taxon>Pirellulales</taxon>
        <taxon>Pirellulaceae</taxon>
        <taxon>Rhodopirellula</taxon>
    </lineage>
</organism>
<accession>M2AX98</accession>
<feature type="compositionally biased region" description="Basic and acidic residues" evidence="1">
    <location>
        <begin position="51"/>
        <end position="60"/>
    </location>
</feature>
<dbReference type="Proteomes" id="UP000011529">
    <property type="component" value="Unassembled WGS sequence"/>
</dbReference>
<sequence length="60" mass="7029">MAYARRWREKYRRQLASARKPTSPPQETERYQASVLRPGPPTVHQRPQKKVSGDRPRPSS</sequence>